<dbReference type="InterPro" id="IPR045372">
    <property type="entry name" value="YidB"/>
</dbReference>
<sequence>MCRRGGHKIKGLDPSLQRSAVMSLLDSLGSLLGGNQGGANGASSLVNVAGQLIQQAGGIQGLASTLQQHGMGDAMQSWIGNGANQAISGDQLNQVLQKSGLDSVVNDAAGKLGMDPGQLMGQVAQVLPHAVDHATPDGQAPASGGGFDLSTLGGLAEKLLAAKTA</sequence>
<dbReference type="EMBL" id="JADIKF010000039">
    <property type="protein sequence ID" value="MBM7130717.1"/>
    <property type="molecule type" value="Genomic_DNA"/>
</dbReference>
<dbReference type="Proteomes" id="UP001430193">
    <property type="component" value="Unassembled WGS sequence"/>
</dbReference>
<comment type="caution">
    <text evidence="1">The sequence shown here is derived from an EMBL/GenBank/DDBJ whole genome shotgun (WGS) entry which is preliminary data.</text>
</comment>
<keyword evidence="2" id="KW-1185">Reference proteome</keyword>
<gene>
    <name evidence="1" type="ORF">ISS99_14350</name>
</gene>
<evidence type="ECO:0000313" key="2">
    <source>
        <dbReference type="Proteomes" id="UP001430193"/>
    </source>
</evidence>
<dbReference type="Gene3D" id="1.10.10.690">
    <property type="entry name" value="YidB-like"/>
    <property type="match status" value="1"/>
</dbReference>
<dbReference type="SUPFAM" id="SSF140804">
    <property type="entry name" value="YidB-like"/>
    <property type="match status" value="1"/>
</dbReference>
<accession>A0ABS2KHT6</accession>
<organism evidence="1 2">
    <name type="scientific">Dyella mobilis</name>
    <dbReference type="NCBI Taxonomy" id="1849582"/>
    <lineage>
        <taxon>Bacteria</taxon>
        <taxon>Pseudomonadati</taxon>
        <taxon>Pseudomonadota</taxon>
        <taxon>Gammaproteobacteria</taxon>
        <taxon>Lysobacterales</taxon>
        <taxon>Rhodanobacteraceae</taxon>
        <taxon>Dyella</taxon>
    </lineage>
</organism>
<reference evidence="1" key="1">
    <citation type="submission" date="2020-10" db="EMBL/GenBank/DDBJ databases">
        <title>Phylogeny of dyella-like bacteria.</title>
        <authorList>
            <person name="Fu J."/>
        </authorList>
    </citation>
    <scope>NUCLEOTIDE SEQUENCE</scope>
    <source>
        <strain evidence="1">DHON07</strain>
    </source>
</reference>
<protein>
    <submittedName>
        <fullName evidence="1">DUF937 domain-containing protein</fullName>
    </submittedName>
</protein>
<proteinExistence type="predicted"/>
<evidence type="ECO:0000313" key="1">
    <source>
        <dbReference type="EMBL" id="MBM7130717.1"/>
    </source>
</evidence>
<name>A0ABS2KHT6_9GAMM</name>
<dbReference type="InterPro" id="IPR027405">
    <property type="entry name" value="YidB-like"/>
</dbReference>
<dbReference type="Pfam" id="PF20159">
    <property type="entry name" value="YidB"/>
    <property type="match status" value="1"/>
</dbReference>